<accession>A0A3N4M2F4</accession>
<evidence type="ECO:0000313" key="2">
    <source>
        <dbReference type="EMBL" id="RPB29230.1"/>
    </source>
</evidence>
<gene>
    <name evidence="2" type="ORF">L211DRAFT_845223</name>
</gene>
<organism evidence="2 3">
    <name type="scientific">Terfezia boudieri ATCC MYA-4762</name>
    <dbReference type="NCBI Taxonomy" id="1051890"/>
    <lineage>
        <taxon>Eukaryota</taxon>
        <taxon>Fungi</taxon>
        <taxon>Dikarya</taxon>
        <taxon>Ascomycota</taxon>
        <taxon>Pezizomycotina</taxon>
        <taxon>Pezizomycetes</taxon>
        <taxon>Pezizales</taxon>
        <taxon>Pezizaceae</taxon>
        <taxon>Terfezia</taxon>
    </lineage>
</organism>
<reference evidence="2 3" key="1">
    <citation type="journal article" date="2018" name="Nat. Ecol. Evol.">
        <title>Pezizomycetes genomes reveal the molecular basis of ectomycorrhizal truffle lifestyle.</title>
        <authorList>
            <person name="Murat C."/>
            <person name="Payen T."/>
            <person name="Noel B."/>
            <person name="Kuo A."/>
            <person name="Morin E."/>
            <person name="Chen J."/>
            <person name="Kohler A."/>
            <person name="Krizsan K."/>
            <person name="Balestrini R."/>
            <person name="Da Silva C."/>
            <person name="Montanini B."/>
            <person name="Hainaut M."/>
            <person name="Levati E."/>
            <person name="Barry K.W."/>
            <person name="Belfiori B."/>
            <person name="Cichocki N."/>
            <person name="Clum A."/>
            <person name="Dockter R.B."/>
            <person name="Fauchery L."/>
            <person name="Guy J."/>
            <person name="Iotti M."/>
            <person name="Le Tacon F."/>
            <person name="Lindquist E.A."/>
            <person name="Lipzen A."/>
            <person name="Malagnac F."/>
            <person name="Mello A."/>
            <person name="Molinier V."/>
            <person name="Miyauchi S."/>
            <person name="Poulain J."/>
            <person name="Riccioni C."/>
            <person name="Rubini A."/>
            <person name="Sitrit Y."/>
            <person name="Splivallo R."/>
            <person name="Traeger S."/>
            <person name="Wang M."/>
            <person name="Zifcakova L."/>
            <person name="Wipf D."/>
            <person name="Zambonelli A."/>
            <person name="Paolocci F."/>
            <person name="Nowrousian M."/>
            <person name="Ottonello S."/>
            <person name="Baldrian P."/>
            <person name="Spatafora J.W."/>
            <person name="Henrissat B."/>
            <person name="Nagy L.G."/>
            <person name="Aury J.M."/>
            <person name="Wincker P."/>
            <person name="Grigoriev I.V."/>
            <person name="Bonfante P."/>
            <person name="Martin F.M."/>
        </authorList>
    </citation>
    <scope>NUCLEOTIDE SEQUENCE [LARGE SCALE GENOMIC DNA]</scope>
    <source>
        <strain evidence="2 3">ATCC MYA-4762</strain>
    </source>
</reference>
<feature type="region of interest" description="Disordered" evidence="1">
    <location>
        <begin position="1"/>
        <end position="24"/>
    </location>
</feature>
<dbReference type="InParanoid" id="A0A3N4M2F4"/>
<sequence>MRPGPQDAIPRSAKPYNSHHRSGLQRVSKYRFDWMDAQAHRFRWHNYYPTSTFWPHQRSDRNSQNAKYGSGANPSGGKEHRAEPPTTPEKNTIARIHNSRLSDETHRLENMQDEEIEGFPETSGDITRLNAAGVNALLRQLGLAVNGGLEDKK</sequence>
<proteinExistence type="predicted"/>
<dbReference type="AlphaFoldDB" id="A0A3N4M2F4"/>
<dbReference type="Proteomes" id="UP000267821">
    <property type="component" value="Unassembled WGS sequence"/>
</dbReference>
<dbReference type="EMBL" id="ML121528">
    <property type="protein sequence ID" value="RPB29230.1"/>
    <property type="molecule type" value="Genomic_DNA"/>
</dbReference>
<evidence type="ECO:0000313" key="3">
    <source>
        <dbReference type="Proteomes" id="UP000267821"/>
    </source>
</evidence>
<feature type="region of interest" description="Disordered" evidence="1">
    <location>
        <begin position="53"/>
        <end position="91"/>
    </location>
</feature>
<protein>
    <submittedName>
        <fullName evidence="2">Uncharacterized protein</fullName>
    </submittedName>
</protein>
<name>A0A3N4M2F4_9PEZI</name>
<keyword evidence="3" id="KW-1185">Reference proteome</keyword>
<dbReference type="OrthoDB" id="5413892at2759"/>
<evidence type="ECO:0000256" key="1">
    <source>
        <dbReference type="SAM" id="MobiDB-lite"/>
    </source>
</evidence>